<dbReference type="Proteomes" id="UP000051790">
    <property type="component" value="Unassembled WGS sequence"/>
</dbReference>
<dbReference type="SUPFAM" id="SSF51215">
    <property type="entry name" value="Regulatory protein AraC"/>
    <property type="match status" value="1"/>
</dbReference>
<keyword evidence="2" id="KW-0238">DNA-binding</keyword>
<evidence type="ECO:0000256" key="1">
    <source>
        <dbReference type="ARBA" id="ARBA00023015"/>
    </source>
</evidence>
<dbReference type="SMART" id="SM00342">
    <property type="entry name" value="HTH_ARAC"/>
    <property type="match status" value="1"/>
</dbReference>
<dbReference type="PANTHER" id="PTHR43280:SF28">
    <property type="entry name" value="HTH-TYPE TRANSCRIPTIONAL ACTIVATOR RHAS"/>
    <property type="match status" value="1"/>
</dbReference>
<dbReference type="Pfam" id="PF07883">
    <property type="entry name" value="Cupin_2"/>
    <property type="match status" value="1"/>
</dbReference>
<dbReference type="Gene3D" id="2.60.120.10">
    <property type="entry name" value="Jelly Rolls"/>
    <property type="match status" value="1"/>
</dbReference>
<dbReference type="OrthoDB" id="9816335at2"/>
<dbReference type="InterPro" id="IPR037923">
    <property type="entry name" value="HTH-like"/>
</dbReference>
<organism evidence="5 6">
    <name type="scientific">Lacticaseibacillus manihotivorans DSM 13343 = JCM 12514</name>
    <dbReference type="NCBI Taxonomy" id="1423769"/>
    <lineage>
        <taxon>Bacteria</taxon>
        <taxon>Bacillati</taxon>
        <taxon>Bacillota</taxon>
        <taxon>Bacilli</taxon>
        <taxon>Lactobacillales</taxon>
        <taxon>Lactobacillaceae</taxon>
        <taxon>Lacticaseibacillus</taxon>
    </lineage>
</organism>
<dbReference type="PROSITE" id="PS01124">
    <property type="entry name" value="HTH_ARAC_FAMILY_2"/>
    <property type="match status" value="1"/>
</dbReference>
<dbReference type="InterPro" id="IPR018060">
    <property type="entry name" value="HTH_AraC"/>
</dbReference>
<gene>
    <name evidence="5" type="ORF">FD01_GL001639</name>
</gene>
<dbReference type="Pfam" id="PF12833">
    <property type="entry name" value="HTH_18"/>
    <property type="match status" value="1"/>
</dbReference>
<comment type="caution">
    <text evidence="5">The sequence shown here is derived from an EMBL/GenBank/DDBJ whole genome shotgun (WGS) entry which is preliminary data.</text>
</comment>
<keyword evidence="3" id="KW-0804">Transcription</keyword>
<dbReference type="SUPFAM" id="SSF46689">
    <property type="entry name" value="Homeodomain-like"/>
    <property type="match status" value="1"/>
</dbReference>
<dbReference type="InterPro" id="IPR014710">
    <property type="entry name" value="RmlC-like_jellyroll"/>
</dbReference>
<dbReference type="PATRIC" id="fig|1423769.4.peg.1753"/>
<dbReference type="GO" id="GO:0043565">
    <property type="term" value="F:sequence-specific DNA binding"/>
    <property type="evidence" value="ECO:0007669"/>
    <property type="project" value="InterPro"/>
</dbReference>
<dbReference type="EMBL" id="AZEU01000023">
    <property type="protein sequence ID" value="KRL53004.1"/>
    <property type="molecule type" value="Genomic_DNA"/>
</dbReference>
<dbReference type="InterPro" id="IPR013096">
    <property type="entry name" value="Cupin_2"/>
</dbReference>
<proteinExistence type="predicted"/>
<feature type="domain" description="HTH araC/xylS-type" evidence="4">
    <location>
        <begin position="225"/>
        <end position="326"/>
    </location>
</feature>
<sequence>MDVEVFKSLQALSPVERQQQKSHLVSDDIPPAAIDSQASHTNQIPVLNDFFFKNCSVNIRKHNRFAPYPLHTHQFFEINYMLRGHAVEKVDGHLVTLSEGDVLLLDIGSQHAIDALGEDDLMINVLFRDRNISIDLINQVQATKSVLYDFLLNRINNKQSSKSYLLFKNHGLATRDIRITLDSLIDEYYQQNEFADTIIKSELTVLIARLVRNYEMPTPVTSPGQKLTIQILDDIRKHYQKLSLDDLAAKYAYNKNYLSNLFRKEVGKTFSDALTEERLLRARELIQSTTKPIGDVCHEVGISNKSFFYHKYADKFGHTPKEDRQIASGKSIIDPL</sequence>
<dbReference type="InterPro" id="IPR018062">
    <property type="entry name" value="HTH_AraC-typ_CS"/>
</dbReference>
<dbReference type="GO" id="GO:0003700">
    <property type="term" value="F:DNA-binding transcription factor activity"/>
    <property type="evidence" value="ECO:0007669"/>
    <property type="project" value="InterPro"/>
</dbReference>
<evidence type="ECO:0000313" key="5">
    <source>
        <dbReference type="EMBL" id="KRL53004.1"/>
    </source>
</evidence>
<evidence type="ECO:0000256" key="2">
    <source>
        <dbReference type="ARBA" id="ARBA00023125"/>
    </source>
</evidence>
<dbReference type="AlphaFoldDB" id="A0A0R1R8C0"/>
<dbReference type="Gene3D" id="1.10.10.60">
    <property type="entry name" value="Homeodomain-like"/>
    <property type="match status" value="2"/>
</dbReference>
<dbReference type="PANTHER" id="PTHR43280">
    <property type="entry name" value="ARAC-FAMILY TRANSCRIPTIONAL REGULATOR"/>
    <property type="match status" value="1"/>
</dbReference>
<evidence type="ECO:0000259" key="4">
    <source>
        <dbReference type="PROSITE" id="PS01124"/>
    </source>
</evidence>
<evidence type="ECO:0000256" key="3">
    <source>
        <dbReference type="ARBA" id="ARBA00023163"/>
    </source>
</evidence>
<protein>
    <submittedName>
        <fullName evidence="5">Transcription regulator</fullName>
    </submittedName>
</protein>
<reference evidence="5 6" key="1">
    <citation type="journal article" date="2015" name="Genome Announc.">
        <title>Expanding the biotechnology potential of lactobacilli through comparative genomics of 213 strains and associated genera.</title>
        <authorList>
            <person name="Sun Z."/>
            <person name="Harris H.M."/>
            <person name="McCann A."/>
            <person name="Guo C."/>
            <person name="Argimon S."/>
            <person name="Zhang W."/>
            <person name="Yang X."/>
            <person name="Jeffery I.B."/>
            <person name="Cooney J.C."/>
            <person name="Kagawa T.F."/>
            <person name="Liu W."/>
            <person name="Song Y."/>
            <person name="Salvetti E."/>
            <person name="Wrobel A."/>
            <person name="Rasinkangas P."/>
            <person name="Parkhill J."/>
            <person name="Rea M.C."/>
            <person name="O'Sullivan O."/>
            <person name="Ritari J."/>
            <person name="Douillard F.P."/>
            <person name="Paul Ross R."/>
            <person name="Yang R."/>
            <person name="Briner A.E."/>
            <person name="Felis G.E."/>
            <person name="de Vos W.M."/>
            <person name="Barrangou R."/>
            <person name="Klaenhammer T.R."/>
            <person name="Caufield P.W."/>
            <person name="Cui Y."/>
            <person name="Zhang H."/>
            <person name="O'Toole P.W."/>
        </authorList>
    </citation>
    <scope>NUCLEOTIDE SEQUENCE [LARGE SCALE GENOMIC DNA]</scope>
    <source>
        <strain evidence="5 6">DSM 13343</strain>
    </source>
</reference>
<dbReference type="PROSITE" id="PS00041">
    <property type="entry name" value="HTH_ARAC_FAMILY_1"/>
    <property type="match status" value="1"/>
</dbReference>
<dbReference type="InterPro" id="IPR009057">
    <property type="entry name" value="Homeodomain-like_sf"/>
</dbReference>
<dbReference type="RefSeq" id="WP_056962376.1">
    <property type="nucleotide sequence ID" value="NZ_AZEU01000023.1"/>
</dbReference>
<dbReference type="CDD" id="cd06996">
    <property type="entry name" value="cupin_Lmo2851-like_N"/>
    <property type="match status" value="1"/>
</dbReference>
<keyword evidence="6" id="KW-1185">Reference proteome</keyword>
<accession>A0A0R1R8C0</accession>
<evidence type="ECO:0000313" key="6">
    <source>
        <dbReference type="Proteomes" id="UP000051790"/>
    </source>
</evidence>
<name>A0A0R1R8C0_9LACO</name>
<keyword evidence="1" id="KW-0805">Transcription regulation</keyword>